<dbReference type="InterPro" id="IPR032675">
    <property type="entry name" value="LRR_dom_sf"/>
</dbReference>
<dbReference type="Pfam" id="PF14580">
    <property type="entry name" value="LRR_9"/>
    <property type="match status" value="1"/>
</dbReference>
<keyword evidence="7" id="KW-1185">Reference proteome</keyword>
<reference evidence="6" key="1">
    <citation type="submission" date="2022-11" db="EMBL/GenBank/DDBJ databases">
        <title>Centuries of genome instability and evolution in soft-shell clam transmissible cancer (bioRxiv).</title>
        <authorList>
            <person name="Hart S.F.M."/>
            <person name="Yonemitsu M.A."/>
            <person name="Giersch R.M."/>
            <person name="Beal B.F."/>
            <person name="Arriagada G."/>
            <person name="Davis B.W."/>
            <person name="Ostrander E.A."/>
            <person name="Goff S.P."/>
            <person name="Metzger M.J."/>
        </authorList>
    </citation>
    <scope>NUCLEOTIDE SEQUENCE</scope>
    <source>
        <strain evidence="6">MELC-2E11</strain>
        <tissue evidence="6">Siphon/mantle</tissue>
    </source>
</reference>
<feature type="region of interest" description="Disordered" evidence="5">
    <location>
        <begin position="39"/>
        <end position="74"/>
    </location>
</feature>
<evidence type="ECO:0000256" key="3">
    <source>
        <dbReference type="ARBA" id="ARBA00022614"/>
    </source>
</evidence>
<accession>A0ABY7DRU9</accession>
<evidence type="ECO:0000313" key="6">
    <source>
        <dbReference type="EMBL" id="WAQ99405.1"/>
    </source>
</evidence>
<dbReference type="Proteomes" id="UP001164746">
    <property type="component" value="Chromosome 3"/>
</dbReference>
<dbReference type="Gene3D" id="3.80.10.10">
    <property type="entry name" value="Ribonuclease Inhibitor"/>
    <property type="match status" value="1"/>
</dbReference>
<dbReference type="EMBL" id="CP111014">
    <property type="protein sequence ID" value="WAQ99405.1"/>
    <property type="molecule type" value="Genomic_DNA"/>
</dbReference>
<organism evidence="6 7">
    <name type="scientific">Mya arenaria</name>
    <name type="common">Soft-shell clam</name>
    <dbReference type="NCBI Taxonomy" id="6604"/>
    <lineage>
        <taxon>Eukaryota</taxon>
        <taxon>Metazoa</taxon>
        <taxon>Spiralia</taxon>
        <taxon>Lophotrochozoa</taxon>
        <taxon>Mollusca</taxon>
        <taxon>Bivalvia</taxon>
        <taxon>Autobranchia</taxon>
        <taxon>Heteroconchia</taxon>
        <taxon>Euheterodonta</taxon>
        <taxon>Imparidentia</taxon>
        <taxon>Neoheterodontei</taxon>
        <taxon>Myida</taxon>
        <taxon>Myoidea</taxon>
        <taxon>Myidae</taxon>
        <taxon>Mya</taxon>
    </lineage>
</organism>
<sequence>MSGTSLVPYQPKKKTDTRSAIDAFNEIIPPMDYSFCRIENIKDAEDEEPRPSPSPRGKHGKTPRPEEGSKTKSKCLKMNNNSITNLESLLEFAKVKFTRWEDIAWIDLSHNELTTIGPEFTEFQGLQILYLHGNQIADPGLIDQLVPIRTLRKLTLHGNPMENVKGYRWLVLSKLPQLQSLDFSCITKADRMTTGTWDKMNCWGMKKKKKVEEDED</sequence>
<evidence type="ECO:0000256" key="5">
    <source>
        <dbReference type="SAM" id="MobiDB-lite"/>
    </source>
</evidence>
<dbReference type="SUPFAM" id="SSF52058">
    <property type="entry name" value="L domain-like"/>
    <property type="match status" value="1"/>
</dbReference>
<proteinExistence type="predicted"/>
<evidence type="ECO:0000256" key="4">
    <source>
        <dbReference type="ARBA" id="ARBA00022737"/>
    </source>
</evidence>
<protein>
    <submittedName>
        <fullName evidence="6">LRC51-like protein</fullName>
    </submittedName>
</protein>
<keyword evidence="2" id="KW-0963">Cytoplasm</keyword>
<evidence type="ECO:0000256" key="2">
    <source>
        <dbReference type="ARBA" id="ARBA00022490"/>
    </source>
</evidence>
<keyword evidence="4" id="KW-0677">Repeat</keyword>
<dbReference type="PANTHER" id="PTHR46545:SF1">
    <property type="entry name" value="LEUCINE-RICH REPEAT-CONTAINING PROTEIN 51"/>
    <property type="match status" value="1"/>
</dbReference>
<keyword evidence="3" id="KW-0433">Leucine-rich repeat</keyword>
<evidence type="ECO:0000313" key="7">
    <source>
        <dbReference type="Proteomes" id="UP001164746"/>
    </source>
</evidence>
<comment type="subcellular location">
    <subcellularLocation>
        <location evidence="1">Cytoplasm</location>
    </subcellularLocation>
</comment>
<evidence type="ECO:0000256" key="1">
    <source>
        <dbReference type="ARBA" id="ARBA00004496"/>
    </source>
</evidence>
<dbReference type="PANTHER" id="PTHR46545">
    <property type="entry name" value="LEUCINE-RICH REPEAT-CONTAINING PROTEIN 51"/>
    <property type="match status" value="1"/>
</dbReference>
<gene>
    <name evidence="6" type="ORF">MAR_023778</name>
</gene>
<name>A0ABY7DRU9_MYAAR</name>